<evidence type="ECO:0000256" key="5">
    <source>
        <dbReference type="ARBA" id="ARBA00022598"/>
    </source>
</evidence>
<feature type="binding site" evidence="12 13">
    <location>
        <position position="286"/>
    </location>
    <ligand>
        <name>L-serine</name>
        <dbReference type="ChEBI" id="CHEBI:33384"/>
    </ligand>
</feature>
<proteinExistence type="inferred from homology"/>
<feature type="binding site" evidence="13">
    <location>
        <position position="233"/>
    </location>
    <ligand>
        <name>L-serine</name>
        <dbReference type="ChEBI" id="CHEBI:33384"/>
    </ligand>
</feature>
<comment type="similarity">
    <text evidence="3 12">Belongs to the class-II aminoacyl-tRNA synthetase family. Type-1 seryl-tRNA synthetase subfamily.</text>
</comment>
<dbReference type="EC" id="6.1.1.11" evidence="12"/>
<dbReference type="KEGG" id="mer:MMINT_13210"/>
<evidence type="ECO:0000256" key="1">
    <source>
        <dbReference type="ARBA" id="ARBA00004496"/>
    </source>
</evidence>
<feature type="binding site" evidence="12">
    <location>
        <begin position="233"/>
        <end position="235"/>
    </location>
    <ligand>
        <name>L-serine</name>
        <dbReference type="ChEBI" id="CHEBI:33384"/>
    </ligand>
</feature>
<dbReference type="InterPro" id="IPR045864">
    <property type="entry name" value="aa-tRNA-synth_II/BPL/LPL"/>
</dbReference>
<keyword evidence="4 12" id="KW-0963">Cytoplasm</keyword>
<feature type="binding site" evidence="12 14">
    <location>
        <begin position="350"/>
        <end position="353"/>
    </location>
    <ligand>
        <name>ATP</name>
        <dbReference type="ChEBI" id="CHEBI:30616"/>
    </ligand>
</feature>
<dbReference type="HOGENOM" id="CLU_023797_1_1_2"/>
<comment type="function">
    <text evidence="12">Catalyzes the attachment of serine to tRNA(Ser). Is also able to aminoacylate tRNA(Sec) with serine, to form the misacylated tRNA L-seryl-tRNA(Sec), which will be further converted into selenocysteinyl-tRNA(Sec).</text>
</comment>
<dbReference type="InterPro" id="IPR010978">
    <property type="entry name" value="tRNA-bd_arm"/>
</dbReference>
<dbReference type="PANTHER" id="PTHR43697:SF1">
    <property type="entry name" value="SERINE--TRNA LIGASE"/>
    <property type="match status" value="1"/>
</dbReference>
<keyword evidence="7 12" id="KW-0067">ATP-binding</keyword>
<dbReference type="AlphaFoldDB" id="R9T6R9"/>
<comment type="subunit">
    <text evidence="12">Homodimer. The tRNA molecule binds across the dimer.</text>
</comment>
<keyword evidence="9 12" id="KW-0030">Aminoacyl-tRNA synthetase</keyword>
<feature type="binding site" evidence="14">
    <location>
        <begin position="279"/>
        <end position="282"/>
    </location>
    <ligand>
        <name>ATP</name>
        <dbReference type="ChEBI" id="CHEBI:30616"/>
    </ligand>
</feature>
<evidence type="ECO:0000259" key="15">
    <source>
        <dbReference type="PROSITE" id="PS50862"/>
    </source>
</evidence>
<evidence type="ECO:0000256" key="13">
    <source>
        <dbReference type="PIRSR" id="PIRSR001529-1"/>
    </source>
</evidence>
<feature type="binding site" evidence="13">
    <location>
        <position position="384"/>
    </location>
    <ligand>
        <name>L-serine</name>
        <dbReference type="ChEBI" id="CHEBI:33384"/>
    </ligand>
</feature>
<feature type="binding site" evidence="12">
    <location>
        <position position="279"/>
    </location>
    <ligand>
        <name>ATP</name>
        <dbReference type="ChEBI" id="CHEBI:30616"/>
    </ligand>
</feature>
<evidence type="ECO:0000256" key="7">
    <source>
        <dbReference type="ARBA" id="ARBA00022840"/>
    </source>
</evidence>
<evidence type="ECO:0000256" key="6">
    <source>
        <dbReference type="ARBA" id="ARBA00022741"/>
    </source>
</evidence>
<dbReference type="SUPFAM" id="SSF55681">
    <property type="entry name" value="Class II aaRS and biotin synthetases"/>
    <property type="match status" value="1"/>
</dbReference>
<dbReference type="Pfam" id="PF02403">
    <property type="entry name" value="Seryl_tRNA_N"/>
    <property type="match status" value="1"/>
</dbReference>
<evidence type="ECO:0000313" key="17">
    <source>
        <dbReference type="Proteomes" id="UP000014070"/>
    </source>
</evidence>
<dbReference type="PRINTS" id="PR00981">
    <property type="entry name" value="TRNASYNTHSER"/>
</dbReference>
<evidence type="ECO:0000256" key="14">
    <source>
        <dbReference type="PIRSR" id="PIRSR001529-2"/>
    </source>
</evidence>
<comment type="catalytic activity">
    <reaction evidence="10 12">
        <text>tRNA(Sec) + L-serine + ATP = L-seryl-tRNA(Sec) + AMP + diphosphate + H(+)</text>
        <dbReference type="Rhea" id="RHEA:42580"/>
        <dbReference type="Rhea" id="RHEA-COMP:9742"/>
        <dbReference type="Rhea" id="RHEA-COMP:10128"/>
        <dbReference type="ChEBI" id="CHEBI:15378"/>
        <dbReference type="ChEBI" id="CHEBI:30616"/>
        <dbReference type="ChEBI" id="CHEBI:33019"/>
        <dbReference type="ChEBI" id="CHEBI:33384"/>
        <dbReference type="ChEBI" id="CHEBI:78442"/>
        <dbReference type="ChEBI" id="CHEBI:78533"/>
        <dbReference type="ChEBI" id="CHEBI:456215"/>
        <dbReference type="EC" id="6.1.1.11"/>
    </reaction>
</comment>
<keyword evidence="5 12" id="KW-0436">Ligase</keyword>
<comment type="catalytic activity">
    <reaction evidence="11 12">
        <text>tRNA(Ser) + L-serine + ATP = L-seryl-tRNA(Ser) + AMP + diphosphate + H(+)</text>
        <dbReference type="Rhea" id="RHEA:12292"/>
        <dbReference type="Rhea" id="RHEA-COMP:9669"/>
        <dbReference type="Rhea" id="RHEA-COMP:9703"/>
        <dbReference type="ChEBI" id="CHEBI:15378"/>
        <dbReference type="ChEBI" id="CHEBI:30616"/>
        <dbReference type="ChEBI" id="CHEBI:33019"/>
        <dbReference type="ChEBI" id="CHEBI:33384"/>
        <dbReference type="ChEBI" id="CHEBI:78442"/>
        <dbReference type="ChEBI" id="CHEBI:78533"/>
        <dbReference type="ChEBI" id="CHEBI:456215"/>
        <dbReference type="EC" id="6.1.1.11"/>
    </reaction>
</comment>
<evidence type="ECO:0000256" key="4">
    <source>
        <dbReference type="ARBA" id="ARBA00022490"/>
    </source>
</evidence>
<gene>
    <name evidence="12" type="primary">serS</name>
    <name evidence="16" type="ORF">MMINT_13210</name>
</gene>
<dbReference type="GO" id="GO:0005524">
    <property type="term" value="F:ATP binding"/>
    <property type="evidence" value="ECO:0007669"/>
    <property type="project" value="UniProtKB-UniRule"/>
</dbReference>
<dbReference type="GO" id="GO:0005737">
    <property type="term" value="C:cytoplasm"/>
    <property type="evidence" value="ECO:0007669"/>
    <property type="project" value="UniProtKB-SubCell"/>
</dbReference>
<comment type="pathway">
    <text evidence="2 12">Aminoacyl-tRNA biosynthesis; selenocysteinyl-tRNA(Sec) biosynthesis; L-seryl-tRNA(Sec) from L-serine and tRNA(Sec): step 1/1.</text>
</comment>
<keyword evidence="17" id="KW-1185">Reference proteome</keyword>
<evidence type="ECO:0000256" key="11">
    <source>
        <dbReference type="ARBA" id="ARBA00048823"/>
    </source>
</evidence>
<comment type="domain">
    <text evidence="12">Consists of two distinct domains, a catalytic core and a N-terminal extension that is involved in tRNA binding.</text>
</comment>
<evidence type="ECO:0000256" key="12">
    <source>
        <dbReference type="HAMAP-Rule" id="MF_00176"/>
    </source>
</evidence>
<evidence type="ECO:0000256" key="3">
    <source>
        <dbReference type="ARBA" id="ARBA00010728"/>
    </source>
</evidence>
<dbReference type="NCBIfam" id="TIGR00414">
    <property type="entry name" value="serS"/>
    <property type="match status" value="1"/>
</dbReference>
<dbReference type="GO" id="GO:0004828">
    <property type="term" value="F:serine-tRNA ligase activity"/>
    <property type="evidence" value="ECO:0007669"/>
    <property type="project" value="UniProtKB-UniRule"/>
</dbReference>
<organism evidence="16 17">
    <name type="scientific">Methanomassiliicoccus intestinalis (strain Issoire-Mx1)</name>
    <dbReference type="NCBI Taxonomy" id="1295009"/>
    <lineage>
        <taxon>Archaea</taxon>
        <taxon>Methanobacteriati</taxon>
        <taxon>Thermoplasmatota</taxon>
        <taxon>Thermoplasmata</taxon>
        <taxon>Methanomassiliicoccales</taxon>
        <taxon>Methanomassiliicoccaceae</taxon>
        <taxon>Methanomassiliicoccus</taxon>
    </lineage>
</organism>
<dbReference type="Pfam" id="PF00587">
    <property type="entry name" value="tRNA-synt_2b"/>
    <property type="match status" value="1"/>
</dbReference>
<evidence type="ECO:0000256" key="8">
    <source>
        <dbReference type="ARBA" id="ARBA00022917"/>
    </source>
</evidence>
<dbReference type="InterPro" id="IPR015866">
    <property type="entry name" value="Ser-tRNA-synth_1_N"/>
</dbReference>
<dbReference type="SUPFAM" id="SSF46589">
    <property type="entry name" value="tRNA-binding arm"/>
    <property type="match status" value="1"/>
</dbReference>
<dbReference type="GO" id="GO:0016260">
    <property type="term" value="P:selenocysteine biosynthetic process"/>
    <property type="evidence" value="ECO:0007669"/>
    <property type="project" value="UniProtKB-UniRule"/>
</dbReference>
<evidence type="ECO:0000256" key="9">
    <source>
        <dbReference type="ARBA" id="ARBA00023146"/>
    </source>
</evidence>
<dbReference type="PANTHER" id="PTHR43697">
    <property type="entry name" value="SERYL-TRNA SYNTHETASE"/>
    <property type="match status" value="1"/>
</dbReference>
<dbReference type="InterPro" id="IPR002314">
    <property type="entry name" value="aa-tRNA-synt_IIb"/>
</dbReference>
<keyword evidence="6 12" id="KW-0547">Nucleotide-binding</keyword>
<feature type="binding site" evidence="12 14">
    <location>
        <begin position="264"/>
        <end position="266"/>
    </location>
    <ligand>
        <name>ATP</name>
        <dbReference type="ChEBI" id="CHEBI:30616"/>
    </ligand>
</feature>
<keyword evidence="8 12" id="KW-0648">Protein biosynthesis</keyword>
<dbReference type="EMBL" id="CP005934">
    <property type="protein sequence ID" value="AGN26647.1"/>
    <property type="molecule type" value="Genomic_DNA"/>
</dbReference>
<dbReference type="PROSITE" id="PS50862">
    <property type="entry name" value="AA_TRNA_LIGASE_II"/>
    <property type="match status" value="1"/>
</dbReference>
<dbReference type="CDD" id="cd00770">
    <property type="entry name" value="SerRS_core"/>
    <property type="match status" value="1"/>
</dbReference>
<dbReference type="InterPro" id="IPR006195">
    <property type="entry name" value="aa-tRNA-synth_II"/>
</dbReference>
<feature type="binding site" evidence="13">
    <location>
        <position position="264"/>
    </location>
    <ligand>
        <name>L-serine</name>
        <dbReference type="ChEBI" id="CHEBI:33384"/>
    </ligand>
</feature>
<dbReference type="UniPathway" id="UPA00906">
    <property type="reaction ID" value="UER00895"/>
</dbReference>
<dbReference type="STRING" id="1295009.MMINT_13210"/>
<dbReference type="Gene3D" id="3.30.930.10">
    <property type="entry name" value="Bira Bifunctional Protein, Domain 2"/>
    <property type="match status" value="1"/>
</dbReference>
<evidence type="ECO:0000256" key="10">
    <source>
        <dbReference type="ARBA" id="ARBA00047929"/>
    </source>
</evidence>
<dbReference type="InterPro" id="IPR042103">
    <property type="entry name" value="SerRS_1_N_sf"/>
</dbReference>
<sequence>MWGTALLDIDLIRNNPDLIRESLKNRNYSEKLLDDFLTVDEEWRKAVDDSNRLKHERNDASSRIPNLKGDEKQTVIAEMKRVSERIKELDALKIELELKREDIALNIPNVPDESVPIGKDYDGNKIVMEWGTPKKFDFEPKKHYELGEDLDIIDFVRGAKITGSGFYIMKGDGARLERAVIQYMLDVHHEQGYTEIIPPAIINKNAVIGTGQYPKMKDDMYWCERDDLWLNPTAEVPVTNMHQDEIFEKTDLPKYYTAYLPSFRREAGRNADTRGIIRVHQFNKIELVEFVLPQGSMERLEVLRGNAEAILRGLNLPYRVLLLCTGDMGFASAKTYDLEAYAPAADQWLEVSSCSCFTDFQARRARIKYRPEPHLKSEFINTLNGSGLALPRTIVAIMENYQTPDGKIVIPEVLRPYMKGQKIIG</sequence>
<evidence type="ECO:0000313" key="16">
    <source>
        <dbReference type="EMBL" id="AGN26647.1"/>
    </source>
</evidence>
<dbReference type="Proteomes" id="UP000014070">
    <property type="component" value="Chromosome"/>
</dbReference>
<evidence type="ECO:0000256" key="2">
    <source>
        <dbReference type="ARBA" id="ARBA00005045"/>
    </source>
</evidence>
<dbReference type="PIRSF" id="PIRSF001529">
    <property type="entry name" value="Ser-tRNA-synth_IIa"/>
    <property type="match status" value="1"/>
</dbReference>
<feature type="binding site" evidence="12">
    <location>
        <position position="386"/>
    </location>
    <ligand>
        <name>L-serine</name>
        <dbReference type="ChEBI" id="CHEBI:33384"/>
    </ligand>
</feature>
<name>R9T6R9_METII</name>
<dbReference type="Gene3D" id="1.10.287.40">
    <property type="entry name" value="Serine-tRNA synthetase, tRNA binding domain"/>
    <property type="match status" value="1"/>
</dbReference>
<dbReference type="InterPro" id="IPR033729">
    <property type="entry name" value="SerRS_core"/>
</dbReference>
<dbReference type="HAMAP" id="MF_00176">
    <property type="entry name" value="Ser_tRNA_synth_type1"/>
    <property type="match status" value="1"/>
</dbReference>
<dbReference type="InParanoid" id="R9T6R9"/>
<reference evidence="16 17" key="1">
    <citation type="journal article" date="2013" name="Genome Announc.">
        <title>Genome sequence of 'Candidatus Methanomassiliicoccus intestinalis' Issoire-Mx1, a third thermoplasmatales-related methanogenic archaeon from human feces.</title>
        <authorList>
            <person name="Borrel G."/>
            <person name="Harris H.M."/>
            <person name="Parisot N."/>
            <person name="Gaci N."/>
            <person name="Tottey W."/>
            <person name="Mihajlovski A."/>
            <person name="Deane J."/>
            <person name="Gribaldo S."/>
            <person name="Bardot O."/>
            <person name="Peyretaillade E."/>
            <person name="Peyret P."/>
            <person name="O'Toole P.W."/>
            <person name="Brugere J.F."/>
        </authorList>
    </citation>
    <scope>NUCLEOTIDE SEQUENCE [LARGE SCALE GENOMIC DNA]</scope>
    <source>
        <strain evidence="16 17">Issoire-Mx1</strain>
    </source>
</reference>
<dbReference type="InterPro" id="IPR002317">
    <property type="entry name" value="Ser-tRNA-ligase_type_1"/>
</dbReference>
<dbReference type="GO" id="GO:0006434">
    <property type="term" value="P:seryl-tRNA aminoacylation"/>
    <property type="evidence" value="ECO:0007669"/>
    <property type="project" value="UniProtKB-UniRule"/>
</dbReference>
<accession>R9T6R9</accession>
<protein>
    <recommendedName>
        <fullName evidence="12">Serine--tRNA ligase</fullName>
        <ecNumber evidence="12">6.1.1.11</ecNumber>
    </recommendedName>
    <alternativeName>
        <fullName evidence="12">Seryl-tRNA synthetase</fullName>
        <shortName evidence="12">SerRS</shortName>
    </alternativeName>
    <alternativeName>
        <fullName evidence="12">Seryl-tRNA(Ser/Sec) synthetase</fullName>
    </alternativeName>
</protein>
<comment type="subcellular location">
    <subcellularLocation>
        <location evidence="1 12">Cytoplasm</location>
    </subcellularLocation>
</comment>
<feature type="domain" description="Aminoacyl-transfer RNA synthetases class-II family profile" evidence="15">
    <location>
        <begin position="137"/>
        <end position="411"/>
    </location>
</feature>